<dbReference type="SUPFAM" id="SSF56784">
    <property type="entry name" value="HAD-like"/>
    <property type="match status" value="1"/>
</dbReference>
<dbReference type="Pfam" id="PF00689">
    <property type="entry name" value="Cation_ATPase_C"/>
    <property type="match status" value="1"/>
</dbReference>
<feature type="transmembrane region" description="Helical" evidence="10">
    <location>
        <begin position="909"/>
        <end position="929"/>
    </location>
</feature>
<feature type="transmembrane region" description="Helical" evidence="10">
    <location>
        <begin position="745"/>
        <end position="771"/>
    </location>
</feature>
<dbReference type="InterPro" id="IPR008250">
    <property type="entry name" value="ATPase_P-typ_transduc_dom_A_sf"/>
</dbReference>
<dbReference type="PRINTS" id="PR00119">
    <property type="entry name" value="CATATPASE"/>
</dbReference>
<evidence type="ECO:0000256" key="2">
    <source>
        <dbReference type="ARBA" id="ARBA00022553"/>
    </source>
</evidence>
<dbReference type="SUPFAM" id="SSF81653">
    <property type="entry name" value="Calcium ATPase, transduction domain A"/>
    <property type="match status" value="1"/>
</dbReference>
<dbReference type="Gene3D" id="3.40.50.1000">
    <property type="entry name" value="HAD superfamily/HAD-like"/>
    <property type="match status" value="1"/>
</dbReference>
<dbReference type="Gene3D" id="2.70.150.10">
    <property type="entry name" value="Calcium-transporting ATPase, cytoplasmic transduction domain A"/>
    <property type="match status" value="1"/>
</dbReference>
<dbReference type="InterPro" id="IPR004014">
    <property type="entry name" value="ATPase_P-typ_cation-transptr_N"/>
</dbReference>
<dbReference type="InterPro" id="IPR036412">
    <property type="entry name" value="HAD-like_sf"/>
</dbReference>
<accession>A0A7S1SW82</accession>
<evidence type="ECO:0000256" key="9">
    <source>
        <dbReference type="ARBA" id="ARBA00023136"/>
    </source>
</evidence>
<keyword evidence="6" id="KW-0460">Magnesium</keyword>
<dbReference type="PRINTS" id="PR00120">
    <property type="entry name" value="HATPASE"/>
</dbReference>
<feature type="transmembrane region" description="Helical" evidence="10">
    <location>
        <begin position="840"/>
        <end position="861"/>
    </location>
</feature>
<feature type="domain" description="Cation-transporting P-type ATPase N-terminal" evidence="11">
    <location>
        <begin position="5"/>
        <end position="77"/>
    </location>
</feature>
<keyword evidence="4" id="KW-0547">Nucleotide-binding</keyword>
<evidence type="ECO:0000313" key="12">
    <source>
        <dbReference type="EMBL" id="CAD9210924.1"/>
    </source>
</evidence>
<dbReference type="GO" id="GO:0012505">
    <property type="term" value="C:endomembrane system"/>
    <property type="evidence" value="ECO:0007669"/>
    <property type="project" value="UniProtKB-SubCell"/>
</dbReference>
<evidence type="ECO:0000256" key="4">
    <source>
        <dbReference type="ARBA" id="ARBA00022741"/>
    </source>
</evidence>
<dbReference type="Gene3D" id="3.40.1110.10">
    <property type="entry name" value="Calcium-transporting ATPase, cytoplasmic domain N"/>
    <property type="match status" value="1"/>
</dbReference>
<evidence type="ECO:0000256" key="3">
    <source>
        <dbReference type="ARBA" id="ARBA00022692"/>
    </source>
</evidence>
<dbReference type="SMART" id="SM00831">
    <property type="entry name" value="Cation_ATPase_N"/>
    <property type="match status" value="1"/>
</dbReference>
<keyword evidence="9 10" id="KW-0472">Membrane</keyword>
<dbReference type="SFLD" id="SFLDG00002">
    <property type="entry name" value="C1.7:_P-type_atpase_like"/>
    <property type="match status" value="1"/>
</dbReference>
<protein>
    <recommendedName>
        <fullName evidence="11">Cation-transporting P-type ATPase N-terminal domain-containing protein</fullName>
    </recommendedName>
</protein>
<dbReference type="InterPro" id="IPR023214">
    <property type="entry name" value="HAD_sf"/>
</dbReference>
<feature type="transmembrane region" description="Helical" evidence="10">
    <location>
        <begin position="250"/>
        <end position="271"/>
    </location>
</feature>
<dbReference type="SUPFAM" id="SSF81660">
    <property type="entry name" value="Metal cation-transporting ATPase, ATP-binding domain N"/>
    <property type="match status" value="1"/>
</dbReference>
<feature type="transmembrane region" description="Helical" evidence="10">
    <location>
        <begin position="78"/>
        <end position="97"/>
    </location>
</feature>
<sequence length="961" mass="103247">MADEHYHLMSADDAYKAVGGTKDSSDSWVEKQREKYGSNKLAEAAGRSLVAVIISNFVNPITAILGAVLVLACILEEWIEAIVVILVILLNNTISIIQEYKSEQSMDAIKHLGGATNATVVRNGRAQQISLADVVVGDIVEMKQGDVVPADIRLMEISRLEIDEAVLTGESVPVIKTLSALPPPAEKDQEIATGDRTNMAFRQTSIAQGSGRGVVVFVGGKTEIGKIAARLADGGSGDKKTALTATMERLMYGLFFVGILFGVLIFWAFNWQISDQALLYASATLVAILPEAAIVLITVTMAISVRRMAASNAIVRKMVALEQLGKVTDICSDKTGTLTEGKMRPARLVVCRPDGSPMEELVPEGPANSRKATWSTALSSLASEPMETLTDALRALVLCSSTSMVQLDPNADDLEGHGSPTELALMETAWKVTYGLRDTVPNLDAVRAGWQARGTFDFDSKTKTMSTGWYNSNTGVSLITVKGAPESILPRCAGDPINNARLVSTMDHLASQGLRVLAVAQRTDLPLSDSAADVSTLERNDVEKDLRFLALCAVRDPPKQSSITAVKQCYSAGIVVRMLTGDHPATAEAIAKEIGIIPHGQASKGVITTGPKMDAMSDAELDKMDELPLIVARCSPESKVRMVEALHRRGKVAAMTGDGVNDSPSIKEADVGIAMGITGSDVTKGVADIVLADDNFATIVSAVREGRRIFASISNFVMHLLSGNMAEAVVLLVSLAFVIDDNGFPIFVLSPIAILFINTATGSGPAIGIALDDCASDLMKRPPVKHSIFTKETIMDCMFYGTVMGGMSLAAFSIYFWVIADANFGVNCNTNEGTDCDTVLEARASSFLALNTLLLVHAYNCRHQRMPFWKSPLDNWVLLGSLIGGTLICLLLLYVPYLSTKVFKHKGGAWEWAMVGCLSVAFMMVCEFYKLVKRTFLPPLTTYVADKKLDSITVEGAKPML</sequence>
<feature type="transmembrane region" description="Helical" evidence="10">
    <location>
        <begin position="277"/>
        <end position="303"/>
    </location>
</feature>
<dbReference type="InterPro" id="IPR023298">
    <property type="entry name" value="ATPase_P-typ_TM_dom_sf"/>
</dbReference>
<dbReference type="InterPro" id="IPR001757">
    <property type="entry name" value="P_typ_ATPase"/>
</dbReference>
<dbReference type="GO" id="GO:0005524">
    <property type="term" value="F:ATP binding"/>
    <property type="evidence" value="ECO:0007669"/>
    <property type="project" value="UniProtKB-KW"/>
</dbReference>
<dbReference type="SUPFAM" id="SSF81665">
    <property type="entry name" value="Calcium ATPase, transmembrane domain M"/>
    <property type="match status" value="1"/>
</dbReference>
<dbReference type="AlphaFoldDB" id="A0A7S1SW82"/>
<gene>
    <name evidence="12" type="ORF">TCHU04912_LOCUS13163</name>
</gene>
<dbReference type="GO" id="GO:0016887">
    <property type="term" value="F:ATP hydrolysis activity"/>
    <property type="evidence" value="ECO:0007669"/>
    <property type="project" value="InterPro"/>
</dbReference>
<dbReference type="InterPro" id="IPR059000">
    <property type="entry name" value="ATPase_P-type_domA"/>
</dbReference>
<evidence type="ECO:0000256" key="8">
    <source>
        <dbReference type="ARBA" id="ARBA00022989"/>
    </source>
</evidence>
<evidence type="ECO:0000256" key="1">
    <source>
        <dbReference type="ARBA" id="ARBA00004127"/>
    </source>
</evidence>
<dbReference type="EMBL" id="HBGG01025417">
    <property type="protein sequence ID" value="CAD9210924.1"/>
    <property type="molecule type" value="Transcribed_RNA"/>
</dbReference>
<dbReference type="FunFam" id="3.40.50.1000:FF:000028">
    <property type="entry name" value="Calcium-transporting P-type ATPase, putative"/>
    <property type="match status" value="1"/>
</dbReference>
<evidence type="ECO:0000256" key="7">
    <source>
        <dbReference type="ARBA" id="ARBA00022967"/>
    </source>
</evidence>
<dbReference type="NCBIfam" id="TIGR01494">
    <property type="entry name" value="ATPase_P-type"/>
    <property type="match status" value="3"/>
</dbReference>
<feature type="transmembrane region" description="Helical" evidence="10">
    <location>
        <begin position="873"/>
        <end position="897"/>
    </location>
</feature>
<organism evidence="12">
    <name type="scientific">Tetraselmis chuii</name>
    <dbReference type="NCBI Taxonomy" id="63592"/>
    <lineage>
        <taxon>Eukaryota</taxon>
        <taxon>Viridiplantae</taxon>
        <taxon>Chlorophyta</taxon>
        <taxon>core chlorophytes</taxon>
        <taxon>Chlorodendrophyceae</taxon>
        <taxon>Chlorodendrales</taxon>
        <taxon>Chlorodendraceae</taxon>
        <taxon>Tetraselmis</taxon>
    </lineage>
</organism>
<dbReference type="InterPro" id="IPR023299">
    <property type="entry name" value="ATPase_P-typ_cyto_dom_N"/>
</dbReference>
<dbReference type="SFLD" id="SFLDS00003">
    <property type="entry name" value="Haloacid_Dehalogenase"/>
    <property type="match status" value="1"/>
</dbReference>
<dbReference type="InterPro" id="IPR006068">
    <property type="entry name" value="ATPase_P-typ_cation-transptr_C"/>
</dbReference>
<feature type="transmembrane region" description="Helical" evidence="10">
    <location>
        <begin position="797"/>
        <end position="820"/>
    </location>
</feature>
<feature type="transmembrane region" description="Helical" evidence="10">
    <location>
        <begin position="49"/>
        <end position="72"/>
    </location>
</feature>
<dbReference type="Pfam" id="PF13246">
    <property type="entry name" value="Cation_ATPase"/>
    <property type="match status" value="1"/>
</dbReference>
<dbReference type="PROSITE" id="PS00154">
    <property type="entry name" value="ATPASE_E1_E2"/>
    <property type="match status" value="1"/>
</dbReference>
<proteinExistence type="predicted"/>
<keyword evidence="7" id="KW-1278">Translocase</keyword>
<evidence type="ECO:0000259" key="11">
    <source>
        <dbReference type="SMART" id="SM00831"/>
    </source>
</evidence>
<dbReference type="PANTHER" id="PTHR42861">
    <property type="entry name" value="CALCIUM-TRANSPORTING ATPASE"/>
    <property type="match status" value="1"/>
</dbReference>
<dbReference type="Gene3D" id="1.20.1110.10">
    <property type="entry name" value="Calcium-transporting ATPase, transmembrane domain"/>
    <property type="match status" value="1"/>
</dbReference>
<keyword evidence="2" id="KW-0597">Phosphoprotein</keyword>
<keyword evidence="3 10" id="KW-0812">Transmembrane</keyword>
<keyword evidence="5" id="KW-0067">ATP-binding</keyword>
<dbReference type="GO" id="GO:0016020">
    <property type="term" value="C:membrane"/>
    <property type="evidence" value="ECO:0007669"/>
    <property type="project" value="InterPro"/>
</dbReference>
<name>A0A7S1SW82_9CHLO</name>
<comment type="subcellular location">
    <subcellularLocation>
        <location evidence="1">Endomembrane system</location>
        <topology evidence="1">Multi-pass membrane protein</topology>
    </subcellularLocation>
</comment>
<evidence type="ECO:0000256" key="5">
    <source>
        <dbReference type="ARBA" id="ARBA00022840"/>
    </source>
</evidence>
<dbReference type="GO" id="GO:0015662">
    <property type="term" value="F:P-type ion transporter activity"/>
    <property type="evidence" value="ECO:0007669"/>
    <property type="project" value="UniProtKB-ARBA"/>
</dbReference>
<feature type="transmembrane region" description="Helical" evidence="10">
    <location>
        <begin position="716"/>
        <end position="739"/>
    </location>
</feature>
<dbReference type="SFLD" id="SFLDF00027">
    <property type="entry name" value="p-type_atpase"/>
    <property type="match status" value="1"/>
</dbReference>
<dbReference type="InterPro" id="IPR044492">
    <property type="entry name" value="P_typ_ATPase_HD_dom"/>
</dbReference>
<keyword evidence="8 10" id="KW-1133">Transmembrane helix</keyword>
<evidence type="ECO:0000256" key="6">
    <source>
        <dbReference type="ARBA" id="ARBA00022842"/>
    </source>
</evidence>
<reference evidence="12" key="1">
    <citation type="submission" date="2021-01" db="EMBL/GenBank/DDBJ databases">
        <authorList>
            <person name="Corre E."/>
            <person name="Pelletier E."/>
            <person name="Niang G."/>
            <person name="Scheremetjew M."/>
            <person name="Finn R."/>
            <person name="Kale V."/>
            <person name="Holt S."/>
            <person name="Cochrane G."/>
            <person name="Meng A."/>
            <person name="Brown T."/>
            <person name="Cohen L."/>
        </authorList>
    </citation>
    <scope>NUCLEOTIDE SEQUENCE</scope>
    <source>
        <strain evidence="12">PLY429</strain>
    </source>
</reference>
<dbReference type="InterPro" id="IPR018303">
    <property type="entry name" value="ATPase_P-typ_P_site"/>
</dbReference>
<dbReference type="FunFam" id="2.70.150.10:FF:000160">
    <property type="entry name" value="Sarcoplasmic/endoplasmic reticulum calcium ATPase 1"/>
    <property type="match status" value="1"/>
</dbReference>
<evidence type="ECO:0000256" key="10">
    <source>
        <dbReference type="SAM" id="Phobius"/>
    </source>
</evidence>
<dbReference type="GO" id="GO:0019829">
    <property type="term" value="F:ATPase-coupled monoatomic cation transmembrane transporter activity"/>
    <property type="evidence" value="ECO:0007669"/>
    <property type="project" value="UniProtKB-ARBA"/>
</dbReference>
<dbReference type="Pfam" id="PF00122">
    <property type="entry name" value="E1-E2_ATPase"/>
    <property type="match status" value="1"/>
</dbReference>
<dbReference type="Pfam" id="PF00690">
    <property type="entry name" value="Cation_ATPase_N"/>
    <property type="match status" value="1"/>
</dbReference>